<dbReference type="AlphaFoldDB" id="A0A1C3H2V8"/>
<reference evidence="3" key="1">
    <citation type="submission" date="2016-04" db="EMBL/GenBank/DDBJ databases">
        <authorList>
            <person name="Tagini F."/>
        </authorList>
    </citation>
    <scope>NUCLEOTIDE SEQUENCE [LARGE SCALE GENOMIC DNA]</scope>
    <source>
        <strain evidence="3">CHUV0807</strain>
    </source>
</reference>
<dbReference type="Proteomes" id="UP000190837">
    <property type="component" value="Unassembled WGS sequence"/>
</dbReference>
<dbReference type="RefSeq" id="WP_004139755.1">
    <property type="nucleotide sequence ID" value="NZ_CALFOW010000084.1"/>
</dbReference>
<dbReference type="InterPro" id="IPR035965">
    <property type="entry name" value="PAS-like_dom_sf"/>
</dbReference>
<accession>A0A1C3H2V8</accession>
<gene>
    <name evidence="2" type="ORF">CHUV0807_0568</name>
</gene>
<sequence>MNPIPDMEKPSGQSEAYDLTYFDGHKRRVYVTDDQFYLTNTMMIFSRTDTKGFITSVNLPFIEASGWEKEELIGQPHYILRHPHMPASAFEDLWSTLQAGKQWTGCVKNLRKDGGYYWVRAVVDPIIEDGKIVGYNSVRRRIDNATIKEHEALYAQLRAAEI</sequence>
<dbReference type="InterPro" id="IPR013655">
    <property type="entry name" value="PAS_fold_3"/>
</dbReference>
<dbReference type="PROSITE" id="PS50112">
    <property type="entry name" value="PAS"/>
    <property type="match status" value="1"/>
</dbReference>
<dbReference type="SMART" id="SM00086">
    <property type="entry name" value="PAC"/>
    <property type="match status" value="1"/>
</dbReference>
<dbReference type="InterPro" id="IPR000014">
    <property type="entry name" value="PAS"/>
</dbReference>
<proteinExistence type="predicted"/>
<evidence type="ECO:0000259" key="1">
    <source>
        <dbReference type="PROSITE" id="PS50112"/>
    </source>
</evidence>
<feature type="domain" description="PAS" evidence="1">
    <location>
        <begin position="49"/>
        <end position="100"/>
    </location>
</feature>
<dbReference type="Gene3D" id="3.30.450.20">
    <property type="entry name" value="PAS domain"/>
    <property type="match status" value="1"/>
</dbReference>
<dbReference type="CDD" id="cd00130">
    <property type="entry name" value="PAS"/>
    <property type="match status" value="1"/>
</dbReference>
<evidence type="ECO:0000313" key="2">
    <source>
        <dbReference type="EMBL" id="SAM59509.1"/>
    </source>
</evidence>
<dbReference type="NCBIfam" id="TIGR00229">
    <property type="entry name" value="sensory_box"/>
    <property type="match status" value="1"/>
</dbReference>
<keyword evidence="2" id="KW-0675">Receptor</keyword>
<dbReference type="EMBL" id="FKLO01000024">
    <property type="protein sequence ID" value="SAM59509.1"/>
    <property type="molecule type" value="Genomic_DNA"/>
</dbReference>
<dbReference type="GeneID" id="84789543"/>
<evidence type="ECO:0000313" key="3">
    <source>
        <dbReference type="Proteomes" id="UP000190837"/>
    </source>
</evidence>
<name>A0A1C3H2V8_9GAMM</name>
<protein>
    <submittedName>
        <fullName evidence="2">Aerotaxis sensor receptor protein</fullName>
    </submittedName>
</protein>
<organism evidence="2 3">
    <name type="scientific">Cardiobacterium hominis</name>
    <dbReference type="NCBI Taxonomy" id="2718"/>
    <lineage>
        <taxon>Bacteria</taxon>
        <taxon>Pseudomonadati</taxon>
        <taxon>Pseudomonadota</taxon>
        <taxon>Gammaproteobacteria</taxon>
        <taxon>Cardiobacteriales</taxon>
        <taxon>Cardiobacteriaceae</taxon>
        <taxon>Cardiobacterium</taxon>
    </lineage>
</organism>
<dbReference type="Pfam" id="PF08447">
    <property type="entry name" value="PAS_3"/>
    <property type="match status" value="1"/>
</dbReference>
<dbReference type="OMA" id="RHRNAKD"/>
<dbReference type="SUPFAM" id="SSF55785">
    <property type="entry name" value="PYP-like sensor domain (PAS domain)"/>
    <property type="match status" value="1"/>
</dbReference>
<dbReference type="InterPro" id="IPR001610">
    <property type="entry name" value="PAC"/>
</dbReference>